<feature type="compositionally biased region" description="Gly residues" evidence="1">
    <location>
        <begin position="122"/>
        <end position="135"/>
    </location>
</feature>
<feature type="transmembrane region" description="Helical" evidence="2">
    <location>
        <begin position="288"/>
        <end position="312"/>
    </location>
</feature>
<feature type="transmembrane region" description="Helical" evidence="2">
    <location>
        <begin position="649"/>
        <end position="673"/>
    </location>
</feature>
<keyword evidence="2" id="KW-0812">Transmembrane</keyword>
<evidence type="ECO:0000256" key="2">
    <source>
        <dbReference type="SAM" id="Phobius"/>
    </source>
</evidence>
<feature type="transmembrane region" description="Helical" evidence="2">
    <location>
        <begin position="498"/>
        <end position="517"/>
    </location>
</feature>
<dbReference type="InterPro" id="IPR019286">
    <property type="entry name" value="DUF2339_TM"/>
</dbReference>
<dbReference type="PANTHER" id="PTHR38434:SF1">
    <property type="entry name" value="BLL2549 PROTEIN"/>
    <property type="match status" value="1"/>
</dbReference>
<feature type="transmembrane region" description="Helical" evidence="2">
    <location>
        <begin position="343"/>
        <end position="358"/>
    </location>
</feature>
<feature type="transmembrane region" description="Helical" evidence="2">
    <location>
        <begin position="471"/>
        <end position="491"/>
    </location>
</feature>
<feature type="transmembrane region" description="Helical" evidence="2">
    <location>
        <begin position="529"/>
        <end position="545"/>
    </location>
</feature>
<feature type="compositionally biased region" description="Low complexity" evidence="1">
    <location>
        <begin position="83"/>
        <end position="109"/>
    </location>
</feature>
<feature type="transmembrane region" description="Helical" evidence="2">
    <location>
        <begin position="393"/>
        <end position="412"/>
    </location>
</feature>
<feature type="transmembrane region" description="Helical" evidence="2">
    <location>
        <begin position="318"/>
        <end position="336"/>
    </location>
</feature>
<feature type="transmembrane region" description="Helical" evidence="2">
    <location>
        <begin position="231"/>
        <end position="257"/>
    </location>
</feature>
<dbReference type="EMBL" id="AP026978">
    <property type="protein sequence ID" value="BDU03114.1"/>
    <property type="molecule type" value="Genomic_DNA"/>
</dbReference>
<feature type="region of interest" description="Disordered" evidence="1">
    <location>
        <begin position="182"/>
        <end position="214"/>
    </location>
</feature>
<feature type="transmembrane region" description="Helical" evidence="2">
    <location>
        <begin position="685"/>
        <end position="703"/>
    </location>
</feature>
<feature type="transmembrane region" description="Helical" evidence="2">
    <location>
        <begin position="584"/>
        <end position="607"/>
    </location>
</feature>
<feature type="transmembrane region" description="Helical" evidence="2">
    <location>
        <begin position="418"/>
        <end position="438"/>
    </location>
</feature>
<feature type="region of interest" description="Disordered" evidence="1">
    <location>
        <begin position="39"/>
        <end position="168"/>
    </location>
</feature>
<feature type="compositionally biased region" description="Pro residues" evidence="1">
    <location>
        <begin position="193"/>
        <end position="214"/>
    </location>
</feature>
<protein>
    <recommendedName>
        <fullName evidence="5">DUF2339 domain-containing protein</fullName>
    </recommendedName>
</protein>
<keyword evidence="2" id="KW-0472">Membrane</keyword>
<dbReference type="PANTHER" id="PTHR38434">
    <property type="entry name" value="BLL2549 PROTEIN"/>
    <property type="match status" value="1"/>
</dbReference>
<accession>A0ABN6UCV2</accession>
<feature type="transmembrane region" description="Helical" evidence="2">
    <location>
        <begin position="619"/>
        <end position="643"/>
    </location>
</feature>
<feature type="transmembrane region" description="Helical" evidence="2">
    <location>
        <begin position="263"/>
        <end position="281"/>
    </location>
</feature>
<feature type="transmembrane region" description="Helical" evidence="2">
    <location>
        <begin position="552"/>
        <end position="572"/>
    </location>
</feature>
<evidence type="ECO:0000256" key="1">
    <source>
        <dbReference type="SAM" id="MobiDB-lite"/>
    </source>
</evidence>
<dbReference type="Pfam" id="PF10101">
    <property type="entry name" value="DUF2339"/>
    <property type="match status" value="1"/>
</dbReference>
<dbReference type="Proteomes" id="UP001317870">
    <property type="component" value="Chromosome"/>
</dbReference>
<dbReference type="RefSeq" id="WP_281876263.1">
    <property type="nucleotide sequence ID" value="NZ_AP026978.1"/>
</dbReference>
<sequence>MTTSIDPALLARLSGEFTTLGTQLGMLGRDLDLLREQVTAETSGDQGDSGASRTSSARMPGGASGSVSRPSEPGGTGGQALEVPGAAASDAPGSPVAVPPGGADASVGGRSDASESGAAHGTTGGVHGDTGGVHGNIGEVHAGSERAPSGAVPPVMPPWPGHSPTTGMPVPPPQPAYVPRFAPPPSGAWGGAPWPPNAQGPMPPRPPVPPRARPPVPHTPWWQRDGVISRILALAGVAVTLIGVAMLLVLAAQAGFFGPVPRVLAGAVFSAALVGAGVRVFQRTGGRVGGIALAVTGIAGAYLDVIAVTAVYHWLHPVFGLAVAFGVAAAGIGLAMRWRAQPLAVLVVLAAAALSPVLTTRPVLLAFLIVLQCACVPVQLARNWPYLHVARTLPAVLATLAFVAGAVLGTPADAERAWVLVAAAAVALAGVAGTIVVVRHRPADLTASLTMAAALVPILVAPGMYEQRVVTVTVASIIATVLLLVAAVTLVPKLNALLRVPGHTALVAALAGSIALLEACVGATETRTLPTALFLVALVFLGVAGQRRSRPAAGLGTAFAVLGGFALLNVASPEILASQHRSEASLGVATVLGAVLALGVVAAALWCARRLPGLAGGSAWPWIAASVAGLYAVTATTVSLGVATGTPNGFLLGHSAATILWMAAATGALLFGLRELADAPAVAKLALGSGLLVTAAALAKLFLFDLATLDGLVRVAAFLIVGILLLLAGTRYARAFADAGTGSGPDGDRNVVAGAAERKTDADS</sequence>
<keyword evidence="4" id="KW-1185">Reference proteome</keyword>
<reference evidence="3 4" key="1">
    <citation type="submission" date="2022-11" db="EMBL/GenBank/DDBJ databases">
        <title>Genome Sequencing of Nocardia sp. ON39_IFM12276 and assembly.</title>
        <authorList>
            <person name="Shimojima M."/>
            <person name="Toyokawa M."/>
            <person name="Uesaka K."/>
        </authorList>
    </citation>
    <scope>NUCLEOTIDE SEQUENCE [LARGE SCALE GENOMIC DNA]</scope>
    <source>
        <strain evidence="3 4">IFM 12276</strain>
    </source>
</reference>
<gene>
    <name evidence="3" type="ORF">IFM12276_61420</name>
</gene>
<name>A0ABN6UCV2_9NOCA</name>
<organism evidence="3 4">
    <name type="scientific">Nocardia sputorum</name>
    <dbReference type="NCBI Taxonomy" id="2984338"/>
    <lineage>
        <taxon>Bacteria</taxon>
        <taxon>Bacillati</taxon>
        <taxon>Actinomycetota</taxon>
        <taxon>Actinomycetes</taxon>
        <taxon>Mycobacteriales</taxon>
        <taxon>Nocardiaceae</taxon>
        <taxon>Nocardia</taxon>
    </lineage>
</organism>
<feature type="region of interest" description="Disordered" evidence="1">
    <location>
        <begin position="744"/>
        <end position="764"/>
    </location>
</feature>
<evidence type="ECO:0008006" key="5">
    <source>
        <dbReference type="Google" id="ProtNLM"/>
    </source>
</evidence>
<keyword evidence="2" id="KW-1133">Transmembrane helix</keyword>
<evidence type="ECO:0000313" key="3">
    <source>
        <dbReference type="EMBL" id="BDU03114.1"/>
    </source>
</evidence>
<evidence type="ECO:0000313" key="4">
    <source>
        <dbReference type="Proteomes" id="UP001317870"/>
    </source>
</evidence>
<feature type="compositionally biased region" description="Polar residues" evidence="1">
    <location>
        <begin position="39"/>
        <end position="57"/>
    </location>
</feature>
<feature type="transmembrane region" description="Helical" evidence="2">
    <location>
        <begin position="445"/>
        <end position="465"/>
    </location>
</feature>
<proteinExistence type="predicted"/>
<feature type="transmembrane region" description="Helical" evidence="2">
    <location>
        <begin position="715"/>
        <end position="733"/>
    </location>
</feature>